<evidence type="ECO:0000313" key="1">
    <source>
        <dbReference type="EMBL" id="QIA90568.1"/>
    </source>
</evidence>
<dbReference type="AlphaFoldDB" id="A0A4S2EE02"/>
<gene>
    <name evidence="1" type="ORF">FEE40_10595</name>
</gene>
<accession>A0A4S2EE02</accession>
<dbReference type="Pfam" id="PF12784">
    <property type="entry name" value="PDDEXK_2"/>
    <property type="match status" value="1"/>
</dbReference>
<sequence length="280" mass="32516">MNREELEKKWEKAGFKDSVIFAWVVSENKDICLEILQIILPELNITRIVEIRSEDTRKDSRVLRGVRFDVYVEDDKGRMYDIEMQVNNNHDLGKRLSYYQSNLVRQSLTEGQSFLEKVDTYVIFICDYDFGGSGLPRYTTKLTLDENGKTIDTGEHNVILNAKAKDFVGVSEKLKAFLEYVNSSLVTSDLTQRIETSVKNLKKSVERKGSYMTYEQEMLTREYYARKEGREEGKKNLLENFIKKLSKQGYDKEKVVENVADSTGVPKDEVSKVYDEIFVK</sequence>
<dbReference type="NCBIfam" id="TIGR01784">
    <property type="entry name" value="T_den_put_tspse"/>
    <property type="match status" value="1"/>
</dbReference>
<dbReference type="Proteomes" id="UP000463931">
    <property type="component" value="Chromosome"/>
</dbReference>
<dbReference type="PANTHER" id="PTHR41317:SF1">
    <property type="entry name" value="PD-(D_E)XK NUCLEASE FAMILY TRANSPOSASE"/>
    <property type="match status" value="1"/>
</dbReference>
<dbReference type="EMBL" id="CP040852">
    <property type="protein sequence ID" value="QIA90568.1"/>
    <property type="molecule type" value="Genomic_DNA"/>
</dbReference>
<dbReference type="RefSeq" id="WP_076149462.1">
    <property type="nucleotide sequence ID" value="NZ_CABIVU010000005.1"/>
</dbReference>
<protein>
    <submittedName>
        <fullName evidence="1">Rpn family recombination-promoting nuclease/putative transposase</fullName>
    </submittedName>
</protein>
<proteinExistence type="predicted"/>
<name>A0A4S2EE02_9LACO</name>
<evidence type="ECO:0000313" key="2">
    <source>
        <dbReference type="Proteomes" id="UP000463931"/>
    </source>
</evidence>
<dbReference type="InterPro" id="IPR010106">
    <property type="entry name" value="RpnA"/>
</dbReference>
<reference evidence="1 2" key="1">
    <citation type="journal article" date="2019" name="Nat. Med.">
        <title>Preventing dysbiosis of the neonatal mouse intestinal microbiome protects against late-onset sepsis.</title>
        <authorList>
            <person name="Singer J.R."/>
            <person name="Blosser E.G."/>
            <person name="Zindl C.L."/>
            <person name="Silberger D.J."/>
            <person name="Conlan S."/>
            <person name="Laufer V.A."/>
            <person name="DiToro D."/>
            <person name="Deming C."/>
            <person name="Kumar R."/>
            <person name="Morrow C.D."/>
            <person name="Segre J.A."/>
            <person name="Gray M.J."/>
            <person name="Randolph D.A."/>
            <person name="Weaver C.T."/>
        </authorList>
    </citation>
    <scope>NUCLEOTIDE SEQUENCE [LARGE SCALE GENOMIC DNA]</scope>
    <source>
        <strain evidence="1 2">V10</strain>
    </source>
</reference>
<organism evidence="1 2">
    <name type="scientific">Ligilactobacillus murinus</name>
    <dbReference type="NCBI Taxonomy" id="1622"/>
    <lineage>
        <taxon>Bacteria</taxon>
        <taxon>Bacillati</taxon>
        <taxon>Bacillota</taxon>
        <taxon>Bacilli</taxon>
        <taxon>Lactobacillales</taxon>
        <taxon>Lactobacillaceae</taxon>
        <taxon>Ligilactobacillus</taxon>
    </lineage>
</organism>
<dbReference type="PANTHER" id="PTHR41317">
    <property type="entry name" value="PD-(D_E)XK NUCLEASE FAMILY TRANSPOSASE"/>
    <property type="match status" value="1"/>
</dbReference>